<proteinExistence type="predicted"/>
<dbReference type="EMBL" id="VOMC01000030">
    <property type="protein sequence ID" value="NVI07117.1"/>
    <property type="molecule type" value="Genomic_DNA"/>
</dbReference>
<dbReference type="RefSeq" id="WP_176122267.1">
    <property type="nucleotide sequence ID" value="NZ_JACHDE010000003.1"/>
</dbReference>
<name>A0A7W8P3J0_9BURK</name>
<dbReference type="Proteomes" id="UP000592820">
    <property type="component" value="Unassembled WGS sequence"/>
</dbReference>
<protein>
    <submittedName>
        <fullName evidence="5">DUF1311 domain-containing protein</fullName>
    </submittedName>
</protein>
<evidence type="ECO:0000256" key="1">
    <source>
        <dbReference type="SAM" id="Coils"/>
    </source>
</evidence>
<evidence type="ECO:0000313" key="6">
    <source>
        <dbReference type="Proteomes" id="UP000592820"/>
    </source>
</evidence>
<accession>A0A7W8P3J0</accession>
<feature type="coiled-coil region" evidence="1">
    <location>
        <begin position="46"/>
        <end position="101"/>
    </location>
</feature>
<evidence type="ECO:0000313" key="4">
    <source>
        <dbReference type="EMBL" id="MBB5400243.1"/>
    </source>
</evidence>
<evidence type="ECO:0000256" key="2">
    <source>
        <dbReference type="SAM" id="SignalP"/>
    </source>
</evidence>
<dbReference type="AlphaFoldDB" id="A0A7W8P3J0"/>
<feature type="chain" id="PRO_5031499414" evidence="2">
    <location>
        <begin position="22"/>
        <end position="147"/>
    </location>
</feature>
<sequence length="147" mass="16033">MCTMKLICFALAVCLPTMVLAASAVPVASERALREECSAFSQAGMRDCLAEKAEASKKALRRAEEKMAGTLARWDEDEKYVNQARAKLAASNRKFARYRESQCDFAASLTGGAAGNAHEISRLACVSELNNRRAEQLRNAASDMPLK</sequence>
<evidence type="ECO:0000259" key="3">
    <source>
        <dbReference type="Pfam" id="PF07007"/>
    </source>
</evidence>
<keyword evidence="1" id="KW-0175">Coiled coil</keyword>
<feature type="domain" description="Lysozyme inhibitor LprI-like N-terminal" evidence="3">
    <location>
        <begin position="41"/>
        <end position="137"/>
    </location>
</feature>
<organism evidence="4 6">
    <name type="scientific">Paraburkholderia youngii</name>
    <dbReference type="NCBI Taxonomy" id="2782701"/>
    <lineage>
        <taxon>Bacteria</taxon>
        <taxon>Pseudomonadati</taxon>
        <taxon>Pseudomonadota</taxon>
        <taxon>Betaproteobacteria</taxon>
        <taxon>Burkholderiales</taxon>
        <taxon>Burkholderiaceae</taxon>
        <taxon>Paraburkholderia</taxon>
    </lineage>
</organism>
<evidence type="ECO:0000313" key="5">
    <source>
        <dbReference type="EMBL" id="NVI07117.1"/>
    </source>
</evidence>
<dbReference type="InterPro" id="IPR009739">
    <property type="entry name" value="LprI-like_N"/>
</dbReference>
<evidence type="ECO:0000313" key="7">
    <source>
        <dbReference type="Proteomes" id="UP000821598"/>
    </source>
</evidence>
<reference evidence="5 7" key="1">
    <citation type="submission" date="2019-08" db="EMBL/GenBank/DDBJ databases">
        <title>Paraburkholderia simonii sp. nov. and P. youngii sp. nov. Brazilian and Mexican Mimosa-associated rhizobia.</title>
        <authorList>
            <person name="Mavima L."/>
            <person name="Beukes C.W."/>
            <person name="Palmer M."/>
            <person name="De Meyer S.E."/>
            <person name="James E.K."/>
            <person name="Maluk M."/>
            <person name="Avontuur J.R."/>
            <person name="Chan W.Y."/>
            <person name="Venter S.N."/>
            <person name="Steenkamp E.T."/>
        </authorList>
    </citation>
    <scope>NUCLEOTIDE SEQUENCE [LARGE SCALE GENOMIC DNA]</scope>
    <source>
        <strain evidence="5 7">JPY454</strain>
    </source>
</reference>
<dbReference type="Proteomes" id="UP000821598">
    <property type="component" value="Unassembled WGS sequence"/>
</dbReference>
<keyword evidence="2" id="KW-0732">Signal</keyword>
<dbReference type="Pfam" id="PF07007">
    <property type="entry name" value="LprI"/>
    <property type="match status" value="1"/>
</dbReference>
<feature type="signal peptide" evidence="2">
    <location>
        <begin position="1"/>
        <end position="21"/>
    </location>
</feature>
<dbReference type="EMBL" id="JACHDE010000003">
    <property type="protein sequence ID" value="MBB5400243.1"/>
    <property type="molecule type" value="Genomic_DNA"/>
</dbReference>
<gene>
    <name evidence="5" type="ORF">FSB64_25835</name>
    <name evidence="4" type="ORF">HDG41_002292</name>
</gene>
<reference evidence="4 6" key="2">
    <citation type="submission" date="2020-08" db="EMBL/GenBank/DDBJ databases">
        <title>Genomic Encyclopedia of Type Strains, Phase IV (KMG-V): Genome sequencing to study the core and pangenomes of soil and plant-associated prokaryotes.</title>
        <authorList>
            <person name="Whitman W."/>
        </authorList>
    </citation>
    <scope>NUCLEOTIDE SEQUENCE [LARGE SCALE GENOMIC DNA]</scope>
    <source>
        <strain evidence="4 6">JPY162</strain>
    </source>
</reference>
<comment type="caution">
    <text evidence="4">The sequence shown here is derived from an EMBL/GenBank/DDBJ whole genome shotgun (WGS) entry which is preliminary data.</text>
</comment>
<keyword evidence="7" id="KW-1185">Reference proteome</keyword>
<dbReference type="Gene3D" id="1.20.1270.180">
    <property type="match status" value="1"/>
</dbReference>